<name>A0A1V4I9R2_9FIRM</name>
<organism evidence="13 14">
    <name type="scientific">Alkalithermobacter paradoxus</name>
    <dbReference type="NCBI Taxonomy" id="29349"/>
    <lineage>
        <taxon>Bacteria</taxon>
        <taxon>Bacillati</taxon>
        <taxon>Bacillota</taxon>
        <taxon>Clostridia</taxon>
        <taxon>Peptostreptococcales</taxon>
        <taxon>Tepidibacteraceae</taxon>
        <taxon>Alkalithermobacter</taxon>
    </lineage>
</organism>
<reference evidence="13 14" key="1">
    <citation type="submission" date="2017-03" db="EMBL/GenBank/DDBJ databases">
        <title>Genome sequence of Clostridium thermoalcaliphilum DSM 7309.</title>
        <authorList>
            <person name="Poehlein A."/>
            <person name="Daniel R."/>
        </authorList>
    </citation>
    <scope>NUCLEOTIDE SEQUENCE [LARGE SCALE GENOMIC DNA]</scope>
    <source>
        <strain evidence="13 14">DSM 7309</strain>
    </source>
</reference>
<feature type="domain" description="Methyl-accepting transducer" evidence="11">
    <location>
        <begin position="388"/>
        <end position="645"/>
    </location>
</feature>
<dbReference type="SMART" id="SM00283">
    <property type="entry name" value="MA"/>
    <property type="match status" value="1"/>
</dbReference>
<dbReference type="InterPro" id="IPR004089">
    <property type="entry name" value="MCPsignal_dom"/>
</dbReference>
<protein>
    <submittedName>
        <fullName evidence="13">Methyl-accepting chemotaxis protein McpA</fullName>
    </submittedName>
</protein>
<dbReference type="GO" id="GO:0007165">
    <property type="term" value="P:signal transduction"/>
    <property type="evidence" value="ECO:0007669"/>
    <property type="project" value="UniProtKB-KW"/>
</dbReference>
<dbReference type="Gene3D" id="1.10.287.950">
    <property type="entry name" value="Methyl-accepting chemotaxis protein"/>
    <property type="match status" value="1"/>
</dbReference>
<evidence type="ECO:0000256" key="8">
    <source>
        <dbReference type="ARBA" id="ARBA00029447"/>
    </source>
</evidence>
<dbReference type="PROSITE" id="PS50111">
    <property type="entry name" value="CHEMOTAXIS_TRANSDUC_2"/>
    <property type="match status" value="1"/>
</dbReference>
<evidence type="ECO:0000256" key="1">
    <source>
        <dbReference type="ARBA" id="ARBA00004651"/>
    </source>
</evidence>
<dbReference type="InterPro" id="IPR003660">
    <property type="entry name" value="HAMP_dom"/>
</dbReference>
<evidence type="ECO:0000259" key="11">
    <source>
        <dbReference type="PROSITE" id="PS50111"/>
    </source>
</evidence>
<dbReference type="EMBL" id="MZGW01000002">
    <property type="protein sequence ID" value="OPJ56247.1"/>
    <property type="molecule type" value="Genomic_DNA"/>
</dbReference>
<dbReference type="Pfam" id="PF02743">
    <property type="entry name" value="dCache_1"/>
    <property type="match status" value="1"/>
</dbReference>
<dbReference type="STRING" id="29349.CLOTH_06510"/>
<dbReference type="InterPro" id="IPR033479">
    <property type="entry name" value="dCache_1"/>
</dbReference>
<dbReference type="Proteomes" id="UP000190140">
    <property type="component" value="Unassembled WGS sequence"/>
</dbReference>
<dbReference type="Pfam" id="PF00015">
    <property type="entry name" value="MCPsignal"/>
    <property type="match status" value="1"/>
</dbReference>
<keyword evidence="4 10" id="KW-0812">Transmembrane</keyword>
<comment type="subcellular location">
    <subcellularLocation>
        <location evidence="1">Cell membrane</location>
        <topology evidence="1">Multi-pass membrane protein</topology>
    </subcellularLocation>
</comment>
<evidence type="ECO:0000259" key="12">
    <source>
        <dbReference type="PROSITE" id="PS50885"/>
    </source>
</evidence>
<feature type="transmembrane region" description="Helical" evidence="10">
    <location>
        <begin position="294"/>
        <end position="313"/>
    </location>
</feature>
<dbReference type="GO" id="GO:0005886">
    <property type="term" value="C:plasma membrane"/>
    <property type="evidence" value="ECO:0007669"/>
    <property type="project" value="UniProtKB-SubCell"/>
</dbReference>
<keyword evidence="6 10" id="KW-0472">Membrane</keyword>
<keyword evidence="14" id="KW-1185">Reference proteome</keyword>
<evidence type="ECO:0000256" key="9">
    <source>
        <dbReference type="PROSITE-ProRule" id="PRU00284"/>
    </source>
</evidence>
<accession>A0A1V4I9R2</accession>
<keyword evidence="5 10" id="KW-1133">Transmembrane helix</keyword>
<evidence type="ECO:0000256" key="3">
    <source>
        <dbReference type="ARBA" id="ARBA00022500"/>
    </source>
</evidence>
<keyword evidence="2" id="KW-1003">Cell membrane</keyword>
<comment type="similarity">
    <text evidence="8">Belongs to the methyl-accepting chemotaxis (MCP) protein family.</text>
</comment>
<dbReference type="SUPFAM" id="SSF58104">
    <property type="entry name" value="Methyl-accepting chemotaxis protein (MCP) signaling domain"/>
    <property type="match status" value="1"/>
</dbReference>
<evidence type="ECO:0000313" key="14">
    <source>
        <dbReference type="Proteomes" id="UP000190140"/>
    </source>
</evidence>
<dbReference type="PANTHER" id="PTHR32089:SF112">
    <property type="entry name" value="LYSOZYME-LIKE PROTEIN-RELATED"/>
    <property type="match status" value="1"/>
</dbReference>
<feature type="domain" description="HAMP" evidence="12">
    <location>
        <begin position="314"/>
        <end position="369"/>
    </location>
</feature>
<keyword evidence="3" id="KW-0145">Chemotaxis</keyword>
<comment type="caution">
    <text evidence="13">The sequence shown here is derived from an EMBL/GenBank/DDBJ whole genome shotgun (WGS) entry which is preliminary data.</text>
</comment>
<evidence type="ECO:0000256" key="2">
    <source>
        <dbReference type="ARBA" id="ARBA00022475"/>
    </source>
</evidence>
<evidence type="ECO:0000313" key="13">
    <source>
        <dbReference type="EMBL" id="OPJ56247.1"/>
    </source>
</evidence>
<keyword evidence="7 9" id="KW-0807">Transducer</keyword>
<dbReference type="SMART" id="SM00304">
    <property type="entry name" value="HAMP"/>
    <property type="match status" value="1"/>
</dbReference>
<dbReference type="CDD" id="cd12912">
    <property type="entry name" value="PDC2_MCP_like"/>
    <property type="match status" value="1"/>
</dbReference>
<evidence type="ECO:0000256" key="6">
    <source>
        <dbReference type="ARBA" id="ARBA00023136"/>
    </source>
</evidence>
<evidence type="ECO:0000256" key="4">
    <source>
        <dbReference type="ARBA" id="ARBA00022692"/>
    </source>
</evidence>
<gene>
    <name evidence="13" type="primary">mcpA_1</name>
    <name evidence="13" type="ORF">CLOTH_06510</name>
</gene>
<dbReference type="GO" id="GO:0006935">
    <property type="term" value="P:chemotaxis"/>
    <property type="evidence" value="ECO:0007669"/>
    <property type="project" value="UniProtKB-KW"/>
</dbReference>
<dbReference type="AlphaFoldDB" id="A0A1V4I9R2"/>
<proteinExistence type="inferred from homology"/>
<evidence type="ECO:0000256" key="10">
    <source>
        <dbReference type="SAM" id="Phobius"/>
    </source>
</evidence>
<evidence type="ECO:0000256" key="7">
    <source>
        <dbReference type="ARBA" id="ARBA00023224"/>
    </source>
</evidence>
<sequence>MMKSIKARIILYFSILILAISSVFGYFALSTTSKAVTKEAESALLKNAQDAAQIIKSRNDANYIYLEGVASKEVIADKGISIDDKMVALKNEVKKSGNFIRIGVADLEGNLYLSDSYGDRGQVVNINERQYFKDSIKGKRGMLNPAVSVNADDNGALIIAYSVPIYEGNNIVGVLVAVADATFLNDLTDDMGFGENGYAYLVDNSGTIISNPNRDMVLNQVNLIDKGNEDNSFKEIGKVVEKALKEKEGISRYSFEGDRFYIGYSSVDGTDWTIIVTALENEVLSSIPTLARNILFITVLILIVSIFICYIVGKSFADPIINVIDYSKKIADLNIKEDVPDKFLKRKDEIGDLASSFQVITRNLRDIIKSVVDTSERLGASSQQLAAISQQSATSTDEIARAIEEIAKGASSQAGDTEVGVCAVTDLGSMVVENKEHLANLNSSLNNVNRLKDEGFDILKDLIEKTDINSKAFGHVQEVIITTNESASKIESASAMIKSIAEQTNLLALNAAIEAARAGEAGKGFSVVADEIRKLAEQSNRFTQEISAVISELTTKTSSAVKNMEQVEQVVKSQASSVDMTKSKFEGISQAIEDIKSYIHRVNKSGDDMNIKKQEILNIIGNLSQIAHQNAEASEETAASIEEQVASLEEVANSSQCLSELAQELNELVFRFKV</sequence>
<dbReference type="PANTHER" id="PTHR32089">
    <property type="entry name" value="METHYL-ACCEPTING CHEMOTAXIS PROTEIN MCPB"/>
    <property type="match status" value="1"/>
</dbReference>
<dbReference type="PROSITE" id="PS50885">
    <property type="entry name" value="HAMP"/>
    <property type="match status" value="1"/>
</dbReference>
<dbReference type="CDD" id="cd06225">
    <property type="entry name" value="HAMP"/>
    <property type="match status" value="1"/>
</dbReference>
<evidence type="ECO:0000256" key="5">
    <source>
        <dbReference type="ARBA" id="ARBA00022989"/>
    </source>
</evidence>
<dbReference type="Gene3D" id="3.30.450.20">
    <property type="entry name" value="PAS domain"/>
    <property type="match status" value="1"/>
</dbReference>